<keyword evidence="6" id="KW-0472">Membrane</keyword>
<proteinExistence type="inferred from homology"/>
<feature type="signal peptide" evidence="9">
    <location>
        <begin position="1"/>
        <end position="23"/>
    </location>
</feature>
<feature type="coiled-coil region" evidence="8">
    <location>
        <begin position="353"/>
        <end position="380"/>
    </location>
</feature>
<dbReference type="GO" id="GO:0015562">
    <property type="term" value="F:efflux transmembrane transporter activity"/>
    <property type="evidence" value="ECO:0007669"/>
    <property type="project" value="InterPro"/>
</dbReference>
<keyword evidence="3" id="KW-0813">Transport</keyword>
<evidence type="ECO:0000256" key="5">
    <source>
        <dbReference type="ARBA" id="ARBA00022692"/>
    </source>
</evidence>
<evidence type="ECO:0000256" key="9">
    <source>
        <dbReference type="SAM" id="SignalP"/>
    </source>
</evidence>
<comment type="subcellular location">
    <subcellularLocation>
        <location evidence="1">Cell outer membrane</location>
    </subcellularLocation>
</comment>
<dbReference type="Pfam" id="PF02321">
    <property type="entry name" value="OEP"/>
    <property type="match status" value="2"/>
</dbReference>
<dbReference type="PANTHER" id="PTHR30026">
    <property type="entry name" value="OUTER MEMBRANE PROTEIN TOLC"/>
    <property type="match status" value="1"/>
</dbReference>
<dbReference type="RefSeq" id="WP_132129583.1">
    <property type="nucleotide sequence ID" value="NZ_CP042432.1"/>
</dbReference>
<evidence type="ECO:0000313" key="10">
    <source>
        <dbReference type="EMBL" id="TCS86574.1"/>
    </source>
</evidence>
<dbReference type="AlphaFoldDB" id="A0A4R3KQ37"/>
<organism evidence="10 11">
    <name type="scientific">Anseongella ginsenosidimutans</name>
    <dbReference type="NCBI Taxonomy" id="496056"/>
    <lineage>
        <taxon>Bacteria</taxon>
        <taxon>Pseudomonadati</taxon>
        <taxon>Bacteroidota</taxon>
        <taxon>Sphingobacteriia</taxon>
        <taxon>Sphingobacteriales</taxon>
        <taxon>Sphingobacteriaceae</taxon>
        <taxon>Anseongella</taxon>
    </lineage>
</organism>
<reference evidence="10 11" key="1">
    <citation type="submission" date="2019-03" db="EMBL/GenBank/DDBJ databases">
        <title>Genomic Encyclopedia of Type Strains, Phase IV (KMG-IV): sequencing the most valuable type-strain genomes for metagenomic binning, comparative biology and taxonomic classification.</title>
        <authorList>
            <person name="Goeker M."/>
        </authorList>
    </citation>
    <scope>NUCLEOTIDE SEQUENCE [LARGE SCALE GENOMIC DNA]</scope>
    <source>
        <strain evidence="10 11">DSM 21100</strain>
    </source>
</reference>
<dbReference type="GO" id="GO:0009279">
    <property type="term" value="C:cell outer membrane"/>
    <property type="evidence" value="ECO:0007669"/>
    <property type="project" value="UniProtKB-SubCell"/>
</dbReference>
<sequence>MITHYRYFALVLGLFFLSGEAAAQQNLTLLECIDYALENNLEIEQARINERLSEVDVHQAKIDLFPDLNGSASHNVSFGRSVNPITDVIDDQRISAGNLGLNTSLLLFSGFRQLNAIAQAKYNMMANQSAVERIKQQVMVNVAATFVQVLYSREQMAATQEQVNISKSQVENAQRKVDVGTIPMGDLLQLKATLANDELTLTQAINTYEINLLDLKNFLNINPSTPFGIEVPANVDLLLEQIKTDYSLSEVFTRAVEINPAMQEAANRRLAAEENLQIARGGLLPSLSFGAGLGTRYSNGTDFTINDQLDQNFNQYFGFQLSIPIFNKFQAQNTIKRARLNLEGARITENTNRNELNQIIAQALADLRAAEKNYSSALRAFESSRLAFEYSQKRFDVGLTNAIDLNLSKTQLAQAEVDMLQSKYDLIFRSKVIDYYLGNSLAF</sequence>
<keyword evidence="4" id="KW-1134">Transmembrane beta strand</keyword>
<dbReference type="Gene3D" id="1.20.1600.10">
    <property type="entry name" value="Outer membrane efflux proteins (OEP)"/>
    <property type="match status" value="1"/>
</dbReference>
<dbReference type="EMBL" id="SMAD01000007">
    <property type="protein sequence ID" value="TCS86574.1"/>
    <property type="molecule type" value="Genomic_DNA"/>
</dbReference>
<keyword evidence="11" id="KW-1185">Reference proteome</keyword>
<keyword evidence="9" id="KW-0732">Signal</keyword>
<dbReference type="OrthoDB" id="9811587at2"/>
<comment type="similarity">
    <text evidence="2">Belongs to the outer membrane factor (OMF) (TC 1.B.17) family.</text>
</comment>
<evidence type="ECO:0000313" key="11">
    <source>
        <dbReference type="Proteomes" id="UP000295807"/>
    </source>
</evidence>
<dbReference type="GO" id="GO:0015288">
    <property type="term" value="F:porin activity"/>
    <property type="evidence" value="ECO:0007669"/>
    <property type="project" value="TreeGrafter"/>
</dbReference>
<name>A0A4R3KQ37_9SPHI</name>
<evidence type="ECO:0000256" key="3">
    <source>
        <dbReference type="ARBA" id="ARBA00022448"/>
    </source>
</evidence>
<protein>
    <submittedName>
        <fullName evidence="10">Outer membrane protein</fullName>
    </submittedName>
</protein>
<accession>A0A4R3KQ37</accession>
<dbReference type="GO" id="GO:1990281">
    <property type="term" value="C:efflux pump complex"/>
    <property type="evidence" value="ECO:0007669"/>
    <property type="project" value="TreeGrafter"/>
</dbReference>
<gene>
    <name evidence="10" type="ORF">EDD80_107107</name>
</gene>
<dbReference type="PANTHER" id="PTHR30026:SF20">
    <property type="entry name" value="OUTER MEMBRANE PROTEIN TOLC"/>
    <property type="match status" value="1"/>
</dbReference>
<keyword evidence="8" id="KW-0175">Coiled coil</keyword>
<evidence type="ECO:0000256" key="6">
    <source>
        <dbReference type="ARBA" id="ARBA00023136"/>
    </source>
</evidence>
<dbReference type="InterPro" id="IPR051906">
    <property type="entry name" value="TolC-like"/>
</dbReference>
<keyword evidence="5" id="KW-0812">Transmembrane</keyword>
<evidence type="ECO:0000256" key="1">
    <source>
        <dbReference type="ARBA" id="ARBA00004442"/>
    </source>
</evidence>
<dbReference type="Proteomes" id="UP000295807">
    <property type="component" value="Unassembled WGS sequence"/>
</dbReference>
<dbReference type="InterPro" id="IPR003423">
    <property type="entry name" value="OMP_efflux"/>
</dbReference>
<keyword evidence="7" id="KW-0998">Cell outer membrane</keyword>
<dbReference type="SUPFAM" id="SSF56954">
    <property type="entry name" value="Outer membrane efflux proteins (OEP)"/>
    <property type="match status" value="1"/>
</dbReference>
<evidence type="ECO:0000256" key="4">
    <source>
        <dbReference type="ARBA" id="ARBA00022452"/>
    </source>
</evidence>
<comment type="caution">
    <text evidence="10">The sequence shown here is derived from an EMBL/GenBank/DDBJ whole genome shotgun (WGS) entry which is preliminary data.</text>
</comment>
<evidence type="ECO:0000256" key="8">
    <source>
        <dbReference type="SAM" id="Coils"/>
    </source>
</evidence>
<evidence type="ECO:0000256" key="7">
    <source>
        <dbReference type="ARBA" id="ARBA00023237"/>
    </source>
</evidence>
<feature type="chain" id="PRO_5020819066" evidence="9">
    <location>
        <begin position="24"/>
        <end position="443"/>
    </location>
</feature>
<evidence type="ECO:0000256" key="2">
    <source>
        <dbReference type="ARBA" id="ARBA00007613"/>
    </source>
</evidence>